<protein>
    <submittedName>
        <fullName evidence="2">Uncharacterized protein</fullName>
    </submittedName>
</protein>
<evidence type="ECO:0000256" key="1">
    <source>
        <dbReference type="SAM" id="Phobius"/>
    </source>
</evidence>
<keyword evidence="1" id="KW-1133">Transmembrane helix</keyword>
<feature type="transmembrane region" description="Helical" evidence="1">
    <location>
        <begin position="6"/>
        <end position="26"/>
    </location>
</feature>
<dbReference type="GeneID" id="92716859"/>
<keyword evidence="1" id="KW-0472">Membrane</keyword>
<reference evidence="3" key="1">
    <citation type="submission" date="2019-05" db="EMBL/GenBank/DDBJ databases">
        <title>Complete genome sequencing of Dialister sp. strain 5BBH33.</title>
        <authorList>
            <person name="Sakamoto M."/>
            <person name="Murakami T."/>
            <person name="Mori H."/>
        </authorList>
    </citation>
    <scope>NUCLEOTIDE SEQUENCE [LARGE SCALE GENOMIC DNA]</scope>
    <source>
        <strain evidence="3">5BBH33</strain>
    </source>
</reference>
<accession>A0A8D5A588</accession>
<dbReference type="AlphaFoldDB" id="A0A8D5A588"/>
<keyword evidence="3" id="KW-1185">Reference proteome</keyword>
<gene>
    <name evidence="2" type="ORF">Dia5BBH33_16390</name>
</gene>
<feature type="transmembrane region" description="Helical" evidence="1">
    <location>
        <begin position="47"/>
        <end position="66"/>
    </location>
</feature>
<keyword evidence="1" id="KW-0812">Transmembrane</keyword>
<proteinExistence type="predicted"/>
<feature type="transmembrane region" description="Helical" evidence="1">
    <location>
        <begin position="72"/>
        <end position="97"/>
    </location>
</feature>
<evidence type="ECO:0000313" key="3">
    <source>
        <dbReference type="Proteomes" id="UP000320585"/>
    </source>
</evidence>
<dbReference type="OrthoDB" id="9986327at2"/>
<name>A0A8D5A588_9FIRM</name>
<feature type="transmembrane region" description="Helical" evidence="1">
    <location>
        <begin position="109"/>
        <end position="124"/>
    </location>
</feature>
<organism evidence="2 3">
    <name type="scientific">Dialister hominis</name>
    <dbReference type="NCBI Taxonomy" id="2582419"/>
    <lineage>
        <taxon>Bacteria</taxon>
        <taxon>Bacillati</taxon>
        <taxon>Bacillota</taxon>
        <taxon>Negativicutes</taxon>
        <taxon>Veillonellales</taxon>
        <taxon>Veillonellaceae</taxon>
        <taxon>Dialister</taxon>
    </lineage>
</organism>
<dbReference type="Proteomes" id="UP000320585">
    <property type="component" value="Chromosome"/>
</dbReference>
<dbReference type="EMBL" id="AP019697">
    <property type="protein sequence ID" value="BBK25704.1"/>
    <property type="molecule type" value="Genomic_DNA"/>
</dbReference>
<dbReference type="KEGG" id="dho:Dia5BBH33_16390"/>
<dbReference type="RefSeq" id="WP_143332753.1">
    <property type="nucleotide sequence ID" value="NZ_AP019697.1"/>
</dbReference>
<evidence type="ECO:0000313" key="2">
    <source>
        <dbReference type="EMBL" id="BBK25704.1"/>
    </source>
</evidence>
<sequence length="151" mass="17176">MTPHQANLFFIAEYVLTILILAFLAYRKNAFDWRKTIRRKTFIKRMLFLIPVALIAIGIMTAAYLLQLPQMTTLVIITGAQLFLTLIANVILFSSWFQRYRVYPRGKELAAVVVLMYAVADLFMPSGIKYGVLVVGILVGCLLPDSWKVDD</sequence>